<sequence length="82" mass="9185">MERQPWLAGVETTSLSHEQAPDNGGLGAVGVDGGEKLRQPVAQVLHFPVQAPNVVACLLQHLRRRHLSRKHSFRIYYLNFGE</sequence>
<feature type="region of interest" description="Disordered" evidence="1">
    <location>
        <begin position="1"/>
        <end position="32"/>
    </location>
</feature>
<evidence type="ECO:0000313" key="3">
    <source>
        <dbReference type="Proteomes" id="UP001497516"/>
    </source>
</evidence>
<dbReference type="EMBL" id="OZ034819">
    <property type="protein sequence ID" value="CAL1392105.1"/>
    <property type="molecule type" value="Genomic_DNA"/>
</dbReference>
<evidence type="ECO:0000313" key="2">
    <source>
        <dbReference type="EMBL" id="CAL1392105.1"/>
    </source>
</evidence>
<evidence type="ECO:0000256" key="1">
    <source>
        <dbReference type="SAM" id="MobiDB-lite"/>
    </source>
</evidence>
<proteinExistence type="predicted"/>
<dbReference type="AlphaFoldDB" id="A0AAV2F3L3"/>
<keyword evidence="3" id="KW-1185">Reference proteome</keyword>
<dbReference type="Proteomes" id="UP001497516">
    <property type="component" value="Chromosome 6"/>
</dbReference>
<gene>
    <name evidence="2" type="ORF">LTRI10_LOCUS32776</name>
</gene>
<name>A0AAV2F3L3_9ROSI</name>
<organism evidence="2 3">
    <name type="scientific">Linum trigynum</name>
    <dbReference type="NCBI Taxonomy" id="586398"/>
    <lineage>
        <taxon>Eukaryota</taxon>
        <taxon>Viridiplantae</taxon>
        <taxon>Streptophyta</taxon>
        <taxon>Embryophyta</taxon>
        <taxon>Tracheophyta</taxon>
        <taxon>Spermatophyta</taxon>
        <taxon>Magnoliopsida</taxon>
        <taxon>eudicotyledons</taxon>
        <taxon>Gunneridae</taxon>
        <taxon>Pentapetalae</taxon>
        <taxon>rosids</taxon>
        <taxon>fabids</taxon>
        <taxon>Malpighiales</taxon>
        <taxon>Linaceae</taxon>
        <taxon>Linum</taxon>
    </lineage>
</organism>
<protein>
    <submittedName>
        <fullName evidence="2">Uncharacterized protein</fullName>
    </submittedName>
</protein>
<reference evidence="2 3" key="1">
    <citation type="submission" date="2024-04" db="EMBL/GenBank/DDBJ databases">
        <authorList>
            <person name="Fracassetti M."/>
        </authorList>
    </citation>
    <scope>NUCLEOTIDE SEQUENCE [LARGE SCALE GENOMIC DNA]</scope>
</reference>
<accession>A0AAV2F3L3</accession>